<accession>A0AC35U0G3</accession>
<evidence type="ECO:0000313" key="2">
    <source>
        <dbReference type="WBParaSite" id="RSKR_0000664366.1"/>
    </source>
</evidence>
<name>A0AC35U0G3_9BILA</name>
<dbReference type="Proteomes" id="UP000095286">
    <property type="component" value="Unplaced"/>
</dbReference>
<proteinExistence type="predicted"/>
<dbReference type="WBParaSite" id="RSKR_0000664366.1">
    <property type="protein sequence ID" value="RSKR_0000664366.1"/>
    <property type="gene ID" value="RSKR_0000664366"/>
</dbReference>
<evidence type="ECO:0000313" key="1">
    <source>
        <dbReference type="Proteomes" id="UP000095286"/>
    </source>
</evidence>
<protein>
    <submittedName>
        <fullName evidence="2">DDE_Tnp_ISL3 domain-containing protein</fullName>
    </submittedName>
</protein>
<organism evidence="1 2">
    <name type="scientific">Rhabditophanes sp. KR3021</name>
    <dbReference type="NCBI Taxonomy" id="114890"/>
    <lineage>
        <taxon>Eukaryota</taxon>
        <taxon>Metazoa</taxon>
        <taxon>Ecdysozoa</taxon>
        <taxon>Nematoda</taxon>
        <taxon>Chromadorea</taxon>
        <taxon>Rhabditida</taxon>
        <taxon>Tylenchina</taxon>
        <taxon>Panagrolaimomorpha</taxon>
        <taxon>Strongyloidoidea</taxon>
        <taxon>Alloionematidae</taxon>
        <taxon>Rhabditophanes</taxon>
    </lineage>
</organism>
<sequence>MLAGKDEDEIYWDSTFKLNQERSVTQLSSIRDKYNRYTPIAIGVTSNENSNAISFFLNKDLGRQTLSSQNLEVYIDGLCGFYKGFALSALTNNGSKGLNNEIKAHFLRQTRPMGQYLSLLEIYLKEKGKVVTNTEKIQHSIAVKSTWSEAKEMIDANFPIIGETQVFGLPLKENLTSVMMRANYSKIVNSTTTSFEQFKTIRSEMAFVYKKKEGILYCSCKWFYEKGCCCHEKYVLYSKYDKELPTNMNYATLSHGKRKANGQMTSWSNRD</sequence>
<reference evidence="2" key="1">
    <citation type="submission" date="2016-11" db="UniProtKB">
        <authorList>
            <consortium name="WormBaseParasite"/>
        </authorList>
    </citation>
    <scope>IDENTIFICATION</scope>
    <source>
        <strain evidence="2">KR3021</strain>
    </source>
</reference>